<accession>A0A317E436</accession>
<name>A0A317E436_9PROT</name>
<dbReference type="CDD" id="cd06193">
    <property type="entry name" value="siderophore_interacting"/>
    <property type="match status" value="1"/>
</dbReference>
<reference evidence="3" key="1">
    <citation type="submission" date="2018-05" db="EMBL/GenBank/DDBJ databases">
        <title>Zavarzinia sp. HR-AS.</title>
        <authorList>
            <person name="Lee Y."/>
            <person name="Jeon C.O."/>
        </authorList>
    </citation>
    <scope>NUCLEOTIDE SEQUENCE [LARGE SCALE GENOMIC DNA]</scope>
    <source>
        <strain evidence="3">DSM 1231</strain>
    </source>
</reference>
<comment type="caution">
    <text evidence="2">The sequence shown here is derived from an EMBL/GenBank/DDBJ whole genome shotgun (WGS) entry which is preliminary data.</text>
</comment>
<evidence type="ECO:0000259" key="1">
    <source>
        <dbReference type="Pfam" id="PF04954"/>
    </source>
</evidence>
<dbReference type="Proteomes" id="UP000246077">
    <property type="component" value="Unassembled WGS sequence"/>
</dbReference>
<organism evidence="2 3">
    <name type="scientific">Zavarzinia compransoris</name>
    <dbReference type="NCBI Taxonomy" id="1264899"/>
    <lineage>
        <taxon>Bacteria</taxon>
        <taxon>Pseudomonadati</taxon>
        <taxon>Pseudomonadota</taxon>
        <taxon>Alphaproteobacteria</taxon>
        <taxon>Rhodospirillales</taxon>
        <taxon>Zavarziniaceae</taxon>
        <taxon>Zavarzinia</taxon>
    </lineage>
</organism>
<dbReference type="RefSeq" id="WP_109920441.1">
    <property type="nucleotide sequence ID" value="NZ_SNXM01000005.1"/>
</dbReference>
<dbReference type="Pfam" id="PF04954">
    <property type="entry name" value="SIP"/>
    <property type="match status" value="1"/>
</dbReference>
<gene>
    <name evidence="2" type="ORF">DKG75_07350</name>
</gene>
<sequence>MDVIGPGGGGFTPAAFCLFLGDDAALPAIGRCLEALPAVSRALALIEVDGPEDEQGFATTAAVEIRWLYRRGAAPGTTGLLFDALRAVEFPPGEADIQVWAGLEYEAFRRIRHYLRETRGVPKGRQLVVSYWRRGAEQKSLAAAAVNLGRRLFGG</sequence>
<dbReference type="EMBL" id="QGLF01000002">
    <property type="protein sequence ID" value="PWR21797.1"/>
    <property type="molecule type" value="Genomic_DNA"/>
</dbReference>
<dbReference type="InterPro" id="IPR007037">
    <property type="entry name" value="SIP_rossman_dom"/>
</dbReference>
<dbReference type="PANTHER" id="PTHR30157">
    <property type="entry name" value="FERRIC REDUCTASE, NADPH-DEPENDENT"/>
    <property type="match status" value="1"/>
</dbReference>
<dbReference type="PANTHER" id="PTHR30157:SF0">
    <property type="entry name" value="NADPH-DEPENDENT FERRIC-CHELATE REDUCTASE"/>
    <property type="match status" value="1"/>
</dbReference>
<proteinExistence type="predicted"/>
<dbReference type="OrthoDB" id="9814826at2"/>
<dbReference type="Gene3D" id="3.40.50.80">
    <property type="entry name" value="Nucleotide-binding domain of ferredoxin-NADP reductase (FNR) module"/>
    <property type="match status" value="1"/>
</dbReference>
<dbReference type="InterPro" id="IPR039374">
    <property type="entry name" value="SIP_fam"/>
</dbReference>
<protein>
    <recommendedName>
        <fullName evidence="1">SIP-like Rossmann fold domain-containing protein</fullName>
    </recommendedName>
</protein>
<evidence type="ECO:0000313" key="3">
    <source>
        <dbReference type="Proteomes" id="UP000246077"/>
    </source>
</evidence>
<feature type="domain" description="SIP-like Rossmann fold" evidence="1">
    <location>
        <begin position="17"/>
        <end position="135"/>
    </location>
</feature>
<keyword evidence="3" id="KW-1185">Reference proteome</keyword>
<dbReference type="InterPro" id="IPR039261">
    <property type="entry name" value="FNR_nucleotide-bd"/>
</dbReference>
<evidence type="ECO:0000313" key="2">
    <source>
        <dbReference type="EMBL" id="PWR21797.1"/>
    </source>
</evidence>
<dbReference type="AlphaFoldDB" id="A0A317E436"/>